<dbReference type="InterPro" id="IPR050332">
    <property type="entry name" value="GPCR_2"/>
</dbReference>
<feature type="transmembrane region" description="Helical" evidence="6">
    <location>
        <begin position="123"/>
        <end position="147"/>
    </location>
</feature>
<keyword evidence="9" id="KW-1185">Reference proteome</keyword>
<keyword evidence="2 6" id="KW-0812">Transmembrane</keyword>
<comment type="subcellular location">
    <subcellularLocation>
        <location evidence="1">Membrane</location>
        <topology evidence="1">Multi-pass membrane protein</topology>
    </subcellularLocation>
</comment>
<dbReference type="EMBL" id="KZ308596">
    <property type="protein sequence ID" value="KAG8232149.1"/>
    <property type="molecule type" value="Genomic_DNA"/>
</dbReference>
<feature type="region of interest" description="Disordered" evidence="5">
    <location>
        <begin position="29"/>
        <end position="86"/>
    </location>
</feature>
<dbReference type="PANTHER" id="PTHR45620">
    <property type="entry name" value="PDF RECEPTOR-LIKE PROTEIN-RELATED"/>
    <property type="match status" value="1"/>
</dbReference>
<evidence type="ECO:0000313" key="9">
    <source>
        <dbReference type="Proteomes" id="UP000792457"/>
    </source>
</evidence>
<feature type="compositionally biased region" description="Basic residues" evidence="5">
    <location>
        <begin position="41"/>
        <end position="50"/>
    </location>
</feature>
<feature type="transmembrane region" description="Helical" evidence="6">
    <location>
        <begin position="6"/>
        <end position="24"/>
    </location>
</feature>
<gene>
    <name evidence="8" type="ORF">J437_LFUL012121</name>
</gene>
<dbReference type="PRINTS" id="PR00249">
    <property type="entry name" value="GPCRSECRETIN"/>
</dbReference>
<protein>
    <recommendedName>
        <fullName evidence="7">G-protein coupled receptors family 2 profile 2 domain-containing protein</fullName>
    </recommendedName>
</protein>
<proteinExistence type="predicted"/>
<feature type="transmembrane region" description="Helical" evidence="6">
    <location>
        <begin position="93"/>
        <end position="111"/>
    </location>
</feature>
<dbReference type="Proteomes" id="UP000792457">
    <property type="component" value="Unassembled WGS sequence"/>
</dbReference>
<evidence type="ECO:0000256" key="1">
    <source>
        <dbReference type="ARBA" id="ARBA00004141"/>
    </source>
</evidence>
<reference evidence="8" key="1">
    <citation type="submission" date="2013-04" db="EMBL/GenBank/DDBJ databases">
        <authorList>
            <person name="Qu J."/>
            <person name="Murali S.C."/>
            <person name="Bandaranaike D."/>
            <person name="Bellair M."/>
            <person name="Blankenburg K."/>
            <person name="Chao H."/>
            <person name="Dinh H."/>
            <person name="Doddapaneni H."/>
            <person name="Downs B."/>
            <person name="Dugan-Rocha S."/>
            <person name="Elkadiri S."/>
            <person name="Gnanaolivu R.D."/>
            <person name="Hernandez B."/>
            <person name="Javaid M."/>
            <person name="Jayaseelan J.C."/>
            <person name="Lee S."/>
            <person name="Li M."/>
            <person name="Ming W."/>
            <person name="Munidasa M."/>
            <person name="Muniz J."/>
            <person name="Nguyen L."/>
            <person name="Ongeri F."/>
            <person name="Osuji N."/>
            <person name="Pu L.-L."/>
            <person name="Puazo M."/>
            <person name="Qu C."/>
            <person name="Quiroz J."/>
            <person name="Raj R."/>
            <person name="Weissenberger G."/>
            <person name="Xin Y."/>
            <person name="Zou X."/>
            <person name="Han Y."/>
            <person name="Richards S."/>
            <person name="Worley K."/>
            <person name="Muzny D."/>
            <person name="Gibbs R."/>
        </authorList>
    </citation>
    <scope>NUCLEOTIDE SEQUENCE</scope>
    <source>
        <strain evidence="8">Sampled in the wild</strain>
    </source>
</reference>
<keyword evidence="4 6" id="KW-0472">Membrane</keyword>
<dbReference type="PROSITE" id="PS50261">
    <property type="entry name" value="G_PROTEIN_RECEP_F2_4"/>
    <property type="match status" value="1"/>
</dbReference>
<keyword evidence="3 6" id="KW-1133">Transmembrane helix</keyword>
<dbReference type="GO" id="GO:0008528">
    <property type="term" value="F:G protein-coupled peptide receptor activity"/>
    <property type="evidence" value="ECO:0007669"/>
    <property type="project" value="TreeGrafter"/>
</dbReference>
<dbReference type="InterPro" id="IPR000832">
    <property type="entry name" value="GPCR_2_secretin-like"/>
</dbReference>
<dbReference type="Pfam" id="PF00002">
    <property type="entry name" value="7tm_2"/>
    <property type="match status" value="1"/>
</dbReference>
<comment type="caution">
    <text evidence="8">The sequence shown here is derived from an EMBL/GenBank/DDBJ whole genome shotgun (WGS) entry which is preliminary data.</text>
</comment>
<accession>A0A8K0KBK6</accession>
<evidence type="ECO:0000256" key="6">
    <source>
        <dbReference type="SAM" id="Phobius"/>
    </source>
</evidence>
<reference evidence="8" key="2">
    <citation type="submission" date="2017-10" db="EMBL/GenBank/DDBJ databases">
        <title>Ladona fulva Genome sequencing and assembly.</title>
        <authorList>
            <person name="Murali S."/>
            <person name="Richards S."/>
            <person name="Bandaranaike D."/>
            <person name="Bellair M."/>
            <person name="Blankenburg K."/>
            <person name="Chao H."/>
            <person name="Dinh H."/>
            <person name="Doddapaneni H."/>
            <person name="Dugan-Rocha S."/>
            <person name="Elkadiri S."/>
            <person name="Gnanaolivu R."/>
            <person name="Hernandez B."/>
            <person name="Skinner E."/>
            <person name="Javaid M."/>
            <person name="Lee S."/>
            <person name="Li M."/>
            <person name="Ming W."/>
            <person name="Munidasa M."/>
            <person name="Muniz J."/>
            <person name="Nguyen L."/>
            <person name="Hughes D."/>
            <person name="Osuji N."/>
            <person name="Pu L.-L."/>
            <person name="Puazo M."/>
            <person name="Qu C."/>
            <person name="Quiroz J."/>
            <person name="Raj R."/>
            <person name="Weissenberger G."/>
            <person name="Xin Y."/>
            <person name="Zou X."/>
            <person name="Han Y."/>
            <person name="Worley K."/>
            <person name="Muzny D."/>
            <person name="Gibbs R."/>
        </authorList>
    </citation>
    <scope>NUCLEOTIDE SEQUENCE</scope>
    <source>
        <strain evidence="8">Sampled in the wild</strain>
    </source>
</reference>
<dbReference type="AlphaFoldDB" id="A0A8K0KBK6"/>
<evidence type="ECO:0000256" key="3">
    <source>
        <dbReference type="ARBA" id="ARBA00022989"/>
    </source>
</evidence>
<feature type="compositionally biased region" description="Low complexity" evidence="5">
    <location>
        <begin position="76"/>
        <end position="86"/>
    </location>
</feature>
<dbReference type="PANTHER" id="PTHR45620:SF32">
    <property type="entry name" value="DIURETIC HORMONE 31 RECEPTOR, ISOFORM C"/>
    <property type="match status" value="1"/>
</dbReference>
<name>A0A8K0KBK6_LADFU</name>
<dbReference type="InterPro" id="IPR017981">
    <property type="entry name" value="GPCR_2-like_7TM"/>
</dbReference>
<dbReference type="Gene3D" id="1.20.1070.10">
    <property type="entry name" value="Rhodopsin 7-helix transmembrane proteins"/>
    <property type="match status" value="1"/>
</dbReference>
<dbReference type="GO" id="GO:0007166">
    <property type="term" value="P:cell surface receptor signaling pathway"/>
    <property type="evidence" value="ECO:0007669"/>
    <property type="project" value="InterPro"/>
</dbReference>
<dbReference type="OrthoDB" id="16753at2759"/>
<evidence type="ECO:0000313" key="8">
    <source>
        <dbReference type="EMBL" id="KAG8232149.1"/>
    </source>
</evidence>
<sequence>MSGPVCVSMIANLIFLVNIVRLLLTKLRDQPLPQPPSPPANRRKTGKKSRGRDTEALDSESNGSAPRWGGGSGTFSRKQSSSAAATARRSRKAVRATLILIPLLGLQYVLTPFRPESGAPGEALYQILSAVVASYQGLCVALLFCFFNGEVSFSNQP</sequence>
<evidence type="ECO:0000259" key="7">
    <source>
        <dbReference type="PROSITE" id="PS50261"/>
    </source>
</evidence>
<feature type="domain" description="G-protein coupled receptors family 2 profile 2" evidence="7">
    <location>
        <begin position="1"/>
        <end position="148"/>
    </location>
</feature>
<evidence type="ECO:0000256" key="2">
    <source>
        <dbReference type="ARBA" id="ARBA00022692"/>
    </source>
</evidence>
<evidence type="ECO:0000256" key="4">
    <source>
        <dbReference type="ARBA" id="ARBA00023136"/>
    </source>
</evidence>
<dbReference type="GO" id="GO:0007188">
    <property type="term" value="P:adenylate cyclase-modulating G protein-coupled receptor signaling pathway"/>
    <property type="evidence" value="ECO:0007669"/>
    <property type="project" value="TreeGrafter"/>
</dbReference>
<evidence type="ECO:0000256" key="5">
    <source>
        <dbReference type="SAM" id="MobiDB-lite"/>
    </source>
</evidence>
<organism evidence="8 9">
    <name type="scientific">Ladona fulva</name>
    <name type="common">Scarce chaser dragonfly</name>
    <name type="synonym">Libellula fulva</name>
    <dbReference type="NCBI Taxonomy" id="123851"/>
    <lineage>
        <taxon>Eukaryota</taxon>
        <taxon>Metazoa</taxon>
        <taxon>Ecdysozoa</taxon>
        <taxon>Arthropoda</taxon>
        <taxon>Hexapoda</taxon>
        <taxon>Insecta</taxon>
        <taxon>Pterygota</taxon>
        <taxon>Palaeoptera</taxon>
        <taxon>Odonata</taxon>
        <taxon>Epiprocta</taxon>
        <taxon>Anisoptera</taxon>
        <taxon>Libelluloidea</taxon>
        <taxon>Libellulidae</taxon>
        <taxon>Ladona</taxon>
    </lineage>
</organism>
<dbReference type="GO" id="GO:0005886">
    <property type="term" value="C:plasma membrane"/>
    <property type="evidence" value="ECO:0007669"/>
    <property type="project" value="TreeGrafter"/>
</dbReference>